<evidence type="ECO:0000313" key="10">
    <source>
        <dbReference type="Proteomes" id="UP000523795"/>
    </source>
</evidence>
<dbReference type="InterPro" id="IPR029060">
    <property type="entry name" value="PIN-like_dom_sf"/>
</dbReference>
<evidence type="ECO:0000256" key="1">
    <source>
        <dbReference type="ARBA" id="ARBA00001946"/>
    </source>
</evidence>
<evidence type="ECO:0000256" key="2">
    <source>
        <dbReference type="ARBA" id="ARBA00022649"/>
    </source>
</evidence>
<keyword evidence="4" id="KW-0479">Metal-binding</keyword>
<gene>
    <name evidence="9" type="ORF">HER39_10535</name>
</gene>
<keyword evidence="3" id="KW-0540">Nuclease</keyword>
<accession>A0ABX1JRL7</accession>
<evidence type="ECO:0000256" key="6">
    <source>
        <dbReference type="ARBA" id="ARBA00022842"/>
    </source>
</evidence>
<evidence type="ECO:0000256" key="5">
    <source>
        <dbReference type="ARBA" id="ARBA00022801"/>
    </source>
</evidence>
<dbReference type="Proteomes" id="UP000523795">
    <property type="component" value="Unassembled WGS sequence"/>
</dbReference>
<organism evidence="9 10">
    <name type="scientific">Arthrobacter deserti</name>
    <dbReference type="NCBI Taxonomy" id="1742687"/>
    <lineage>
        <taxon>Bacteria</taxon>
        <taxon>Bacillati</taxon>
        <taxon>Actinomycetota</taxon>
        <taxon>Actinomycetes</taxon>
        <taxon>Micrococcales</taxon>
        <taxon>Micrococcaceae</taxon>
        <taxon>Arthrobacter</taxon>
    </lineage>
</organism>
<keyword evidence="6" id="KW-0460">Magnesium</keyword>
<proteinExistence type="inferred from homology"/>
<evidence type="ECO:0000313" key="9">
    <source>
        <dbReference type="EMBL" id="NKX50989.1"/>
    </source>
</evidence>
<evidence type="ECO:0000259" key="8">
    <source>
        <dbReference type="Pfam" id="PF01850"/>
    </source>
</evidence>
<feature type="non-terminal residue" evidence="9">
    <location>
        <position position="129"/>
    </location>
</feature>
<dbReference type="PANTHER" id="PTHR33653">
    <property type="entry name" value="RIBONUCLEASE VAPC2"/>
    <property type="match status" value="1"/>
</dbReference>
<comment type="caution">
    <text evidence="9">The sequence shown here is derived from an EMBL/GenBank/DDBJ whole genome shotgun (WGS) entry which is preliminary data.</text>
</comment>
<keyword evidence="10" id="KW-1185">Reference proteome</keyword>
<feature type="domain" description="PIN" evidence="8">
    <location>
        <begin position="8"/>
        <end position="120"/>
    </location>
</feature>
<comment type="cofactor">
    <cofactor evidence="1">
        <name>Mg(2+)</name>
        <dbReference type="ChEBI" id="CHEBI:18420"/>
    </cofactor>
</comment>
<name>A0ABX1JRL7_9MICC</name>
<protein>
    <submittedName>
        <fullName evidence="9">Type II toxin-antitoxin system VapC family toxin</fullName>
    </submittedName>
</protein>
<reference evidence="9 10" key="1">
    <citation type="submission" date="2020-04" db="EMBL/GenBank/DDBJ databases">
        <authorList>
            <person name="Liu S."/>
        </authorList>
    </citation>
    <scope>NUCLEOTIDE SEQUENCE [LARGE SCALE GENOMIC DNA]</scope>
    <source>
        <strain evidence="9 10">CGMCC 1.15091</strain>
    </source>
</reference>
<keyword evidence="5" id="KW-0378">Hydrolase</keyword>
<dbReference type="InterPro" id="IPR050556">
    <property type="entry name" value="Type_II_TA_system_RNase"/>
</dbReference>
<dbReference type="Gene3D" id="3.40.50.1010">
    <property type="entry name" value="5'-nuclease"/>
    <property type="match status" value="1"/>
</dbReference>
<evidence type="ECO:0000256" key="3">
    <source>
        <dbReference type="ARBA" id="ARBA00022722"/>
    </source>
</evidence>
<dbReference type="PANTHER" id="PTHR33653:SF1">
    <property type="entry name" value="RIBONUCLEASE VAPC2"/>
    <property type="match status" value="1"/>
</dbReference>
<comment type="similarity">
    <text evidence="7">Belongs to the PINc/VapC protein family.</text>
</comment>
<evidence type="ECO:0000256" key="7">
    <source>
        <dbReference type="ARBA" id="ARBA00038093"/>
    </source>
</evidence>
<dbReference type="EMBL" id="JAAZSR010000155">
    <property type="protein sequence ID" value="NKX50989.1"/>
    <property type="molecule type" value="Genomic_DNA"/>
</dbReference>
<evidence type="ECO:0000256" key="4">
    <source>
        <dbReference type="ARBA" id="ARBA00022723"/>
    </source>
</evidence>
<dbReference type="SUPFAM" id="SSF88723">
    <property type="entry name" value="PIN domain-like"/>
    <property type="match status" value="1"/>
</dbReference>
<dbReference type="Pfam" id="PF01850">
    <property type="entry name" value="PIN"/>
    <property type="match status" value="1"/>
</dbReference>
<keyword evidence="2" id="KW-1277">Toxin-antitoxin system</keyword>
<dbReference type="InterPro" id="IPR002716">
    <property type="entry name" value="PIN_dom"/>
</dbReference>
<sequence>MSAPAGLLLDTGVVAELRSSQPHPAVVGFLRRRRHLRVYLSALTIGELHQLGRRGQRMPAVEGWLDELRERFAANILPVDAAVAARWGPLAGQAGATVTETLVAATALHKHLTVVSRNAESYLRLAVPA</sequence>